<dbReference type="AlphaFoldDB" id="A0AA36FN67"/>
<gene>
    <name evidence="1" type="ORF">OCTVUL_1B007991</name>
</gene>
<name>A0AA36FN67_OCTVU</name>
<organism evidence="1 2">
    <name type="scientific">Octopus vulgaris</name>
    <name type="common">Common octopus</name>
    <dbReference type="NCBI Taxonomy" id="6645"/>
    <lineage>
        <taxon>Eukaryota</taxon>
        <taxon>Metazoa</taxon>
        <taxon>Spiralia</taxon>
        <taxon>Lophotrochozoa</taxon>
        <taxon>Mollusca</taxon>
        <taxon>Cephalopoda</taxon>
        <taxon>Coleoidea</taxon>
        <taxon>Octopodiformes</taxon>
        <taxon>Octopoda</taxon>
        <taxon>Incirrata</taxon>
        <taxon>Octopodidae</taxon>
        <taxon>Octopus</taxon>
    </lineage>
</organism>
<dbReference type="EMBL" id="OX597841">
    <property type="protein sequence ID" value="CAI9743044.1"/>
    <property type="molecule type" value="Genomic_DNA"/>
</dbReference>
<protein>
    <submittedName>
        <fullName evidence="1">Uncharacterized protein</fullName>
    </submittedName>
</protein>
<dbReference type="Proteomes" id="UP001162480">
    <property type="component" value="Chromosome 28"/>
</dbReference>
<evidence type="ECO:0000313" key="2">
    <source>
        <dbReference type="Proteomes" id="UP001162480"/>
    </source>
</evidence>
<keyword evidence="2" id="KW-1185">Reference proteome</keyword>
<evidence type="ECO:0000313" key="1">
    <source>
        <dbReference type="EMBL" id="CAI9743044.1"/>
    </source>
</evidence>
<sequence>MEILQQRCAPDTNPYSSHVGSVLNNTLDLTDDIHCRIRLASAAFGRLSTQKHQNKSGCLQCCLCLNPAEWLRVLAALPASYQDAQTVSYLSPSTTPWLTLVEQDPSY</sequence>
<accession>A0AA36FN67</accession>
<proteinExistence type="predicted"/>
<reference evidence="1" key="1">
    <citation type="submission" date="2023-08" db="EMBL/GenBank/DDBJ databases">
        <authorList>
            <person name="Alioto T."/>
            <person name="Alioto T."/>
            <person name="Gomez Garrido J."/>
        </authorList>
    </citation>
    <scope>NUCLEOTIDE SEQUENCE</scope>
</reference>